<dbReference type="EMBL" id="MCFF01000025">
    <property type="protein sequence ID" value="ORZ12492.1"/>
    <property type="molecule type" value="Genomic_DNA"/>
</dbReference>
<dbReference type="InParanoid" id="A0A1Y2GJ74"/>
<accession>A0A1Y2GJ74</accession>
<name>A0A1Y2GJ74_9FUNG</name>
<reference evidence="3 4" key="1">
    <citation type="submission" date="2016-07" db="EMBL/GenBank/DDBJ databases">
        <title>Pervasive Adenine N6-methylation of Active Genes in Fungi.</title>
        <authorList>
            <consortium name="DOE Joint Genome Institute"/>
            <person name="Mondo S.J."/>
            <person name="Dannebaum R.O."/>
            <person name="Kuo R.C."/>
            <person name="Labutti K."/>
            <person name="Haridas S."/>
            <person name="Kuo A."/>
            <person name="Salamov A."/>
            <person name="Ahrendt S.R."/>
            <person name="Lipzen A."/>
            <person name="Sullivan W."/>
            <person name="Andreopoulos W.B."/>
            <person name="Clum A."/>
            <person name="Lindquist E."/>
            <person name="Daum C."/>
            <person name="Ramamoorthy G.K."/>
            <person name="Gryganskyi A."/>
            <person name="Culley D."/>
            <person name="Magnuson J.K."/>
            <person name="James T.Y."/>
            <person name="O'Malley M.A."/>
            <person name="Stajich J.E."/>
            <person name="Spatafora J.W."/>
            <person name="Visel A."/>
            <person name="Grigoriev I.V."/>
        </authorList>
    </citation>
    <scope>NUCLEOTIDE SEQUENCE [LARGE SCALE GENOMIC DNA]</scope>
    <source>
        <strain evidence="3 4">NRRL 3116</strain>
    </source>
</reference>
<dbReference type="Gene3D" id="2.30.180.10">
    <property type="entry name" value="FAS1 domain"/>
    <property type="match status" value="2"/>
</dbReference>
<dbReference type="OrthoDB" id="7700931at2759"/>
<comment type="caution">
    <text evidence="3">The sequence shown here is derived from an EMBL/GenBank/DDBJ whole genome shotgun (WGS) entry which is preliminary data.</text>
</comment>
<dbReference type="Proteomes" id="UP000193648">
    <property type="component" value="Unassembled WGS sequence"/>
</dbReference>
<evidence type="ECO:0000256" key="1">
    <source>
        <dbReference type="SAM" id="MobiDB-lite"/>
    </source>
</evidence>
<dbReference type="PANTHER" id="PTHR10900:SF77">
    <property type="entry name" value="FI19380P1"/>
    <property type="match status" value="1"/>
</dbReference>
<proteinExistence type="predicted"/>
<dbReference type="GeneID" id="33569737"/>
<feature type="region of interest" description="Disordered" evidence="1">
    <location>
        <begin position="361"/>
        <end position="387"/>
    </location>
</feature>
<dbReference type="PROSITE" id="PS50213">
    <property type="entry name" value="FAS1"/>
    <property type="match status" value="1"/>
</dbReference>
<dbReference type="InterPro" id="IPR036378">
    <property type="entry name" value="FAS1_dom_sf"/>
</dbReference>
<evidence type="ECO:0000259" key="2">
    <source>
        <dbReference type="PROSITE" id="PS50213"/>
    </source>
</evidence>
<dbReference type="AlphaFoldDB" id="A0A1Y2GJ74"/>
<gene>
    <name evidence="3" type="ORF">BCR41DRAFT_387423</name>
</gene>
<dbReference type="InterPro" id="IPR050904">
    <property type="entry name" value="Adhesion/Biosynth-related"/>
</dbReference>
<keyword evidence="4" id="KW-1185">Reference proteome</keyword>
<dbReference type="InterPro" id="IPR000782">
    <property type="entry name" value="FAS1_domain"/>
</dbReference>
<feature type="compositionally biased region" description="Polar residues" evidence="1">
    <location>
        <begin position="11"/>
        <end position="26"/>
    </location>
</feature>
<sequence length="471" mass="53428">MQDIFHVGYPSEQQKQPSFSPNPNTKTASTILDILGERPEFSKLLELVRKYEDLKDILADTGTLTTLFAPTNEAFDSVSDIDYPTHDVLMYHIADQVYNSSSLRKEPVIKSLFQTKGLENSPQYLRVSQKHPSIPSVDPRRTYWRHRPVWITASSGSDQGVNVDEGVKTVYKGLGGDRSSIYINRAKVTIPDLLAQSGGIVHGVNKIILPPGETILDEIERQGEHFKYLVKAWSETGVDAHIRDGKGITLFAAHDKAWDALPKDLLEWLFSNMGREHLKIVTMYQFGNRPVYTPEIFNTSQGDGYHEVVLPTLLHSAKYELRILAKARRSSPISAPITSQPEYEGPENWLGFRGRRSSKKYACHHHHRRHHKKSRKGRPKHRNPTPHRDEIIVNKEAHVLYGLENWIAGNGVIHVVDKVLMPPRSEGCEKMSAIECSAWEFMWDLAQVGSGTMMDEALVRQEDLVLVDEDK</sequence>
<dbReference type="Pfam" id="PF02469">
    <property type="entry name" value="Fasciclin"/>
    <property type="match status" value="1"/>
</dbReference>
<dbReference type="PANTHER" id="PTHR10900">
    <property type="entry name" value="PERIOSTIN-RELATED"/>
    <property type="match status" value="1"/>
</dbReference>
<dbReference type="RefSeq" id="XP_021880111.1">
    <property type="nucleotide sequence ID" value="XM_022027894.1"/>
</dbReference>
<protein>
    <recommendedName>
        <fullName evidence="2">FAS1 domain-containing protein</fullName>
    </recommendedName>
</protein>
<feature type="compositionally biased region" description="Basic residues" evidence="1">
    <location>
        <begin position="361"/>
        <end position="385"/>
    </location>
</feature>
<organism evidence="3 4">
    <name type="scientific">Lobosporangium transversale</name>
    <dbReference type="NCBI Taxonomy" id="64571"/>
    <lineage>
        <taxon>Eukaryota</taxon>
        <taxon>Fungi</taxon>
        <taxon>Fungi incertae sedis</taxon>
        <taxon>Mucoromycota</taxon>
        <taxon>Mortierellomycotina</taxon>
        <taxon>Mortierellomycetes</taxon>
        <taxon>Mortierellales</taxon>
        <taxon>Mortierellaceae</taxon>
        <taxon>Lobosporangium</taxon>
    </lineage>
</organism>
<dbReference type="STRING" id="64571.A0A1Y2GJ74"/>
<evidence type="ECO:0000313" key="4">
    <source>
        <dbReference type="Proteomes" id="UP000193648"/>
    </source>
</evidence>
<dbReference type="SMART" id="SM00554">
    <property type="entry name" value="FAS1"/>
    <property type="match status" value="2"/>
</dbReference>
<dbReference type="GO" id="GO:0005615">
    <property type="term" value="C:extracellular space"/>
    <property type="evidence" value="ECO:0007669"/>
    <property type="project" value="TreeGrafter"/>
</dbReference>
<feature type="region of interest" description="Disordered" evidence="1">
    <location>
        <begin position="1"/>
        <end position="26"/>
    </location>
</feature>
<dbReference type="SUPFAM" id="SSF82153">
    <property type="entry name" value="FAS1 domain"/>
    <property type="match status" value="2"/>
</dbReference>
<evidence type="ECO:0000313" key="3">
    <source>
        <dbReference type="EMBL" id="ORZ12492.1"/>
    </source>
</evidence>
<feature type="domain" description="FAS1" evidence="2">
    <location>
        <begin position="28"/>
        <end position="208"/>
    </location>
</feature>